<sequence length="153" mass="15722">MPARSSPKCSKTPSTASPASSKRPVPSIRHLLARLRRDDGAATVEWTLVAAILTMLFLSVLQLGFGMHVRTTLIDAAAEGARTAGLEGAHPSDGVERTTALIATALSPGYANDVSVVVSGALVTVTVRAPLPLIGLLGLPDGIEVQAHAPVEG</sequence>
<feature type="transmembrane region" description="Helical" evidence="2">
    <location>
        <begin position="46"/>
        <end position="65"/>
    </location>
</feature>
<feature type="domain" description="TadE-like" evidence="3">
    <location>
        <begin position="40"/>
        <end position="82"/>
    </location>
</feature>
<evidence type="ECO:0000313" key="4">
    <source>
        <dbReference type="EMBL" id="RRJ88643.1"/>
    </source>
</evidence>
<evidence type="ECO:0000313" key="5">
    <source>
        <dbReference type="Proteomes" id="UP000274391"/>
    </source>
</evidence>
<reference evidence="4 5" key="1">
    <citation type="submission" date="2018-11" db="EMBL/GenBank/DDBJ databases">
        <title>YIM 102482-1 draft genome.</title>
        <authorList>
            <person name="Li G."/>
            <person name="Jiang Y."/>
        </authorList>
    </citation>
    <scope>NUCLEOTIDE SEQUENCE [LARGE SCALE GENOMIC DNA]</scope>
    <source>
        <strain evidence="4 5">YIM 102482-1</strain>
    </source>
</reference>
<keyword evidence="2" id="KW-0472">Membrane</keyword>
<evidence type="ECO:0000259" key="3">
    <source>
        <dbReference type="Pfam" id="PF07811"/>
    </source>
</evidence>
<dbReference type="InterPro" id="IPR012495">
    <property type="entry name" value="TadE-like_dom"/>
</dbReference>
<comment type="caution">
    <text evidence="4">The sequence shown here is derived from an EMBL/GenBank/DDBJ whole genome shotgun (WGS) entry which is preliminary data.</text>
</comment>
<dbReference type="EMBL" id="RQVS01000001">
    <property type="protein sequence ID" value="RRJ88643.1"/>
    <property type="molecule type" value="Genomic_DNA"/>
</dbReference>
<keyword evidence="2" id="KW-0812">Transmembrane</keyword>
<evidence type="ECO:0000256" key="2">
    <source>
        <dbReference type="SAM" id="Phobius"/>
    </source>
</evidence>
<proteinExistence type="predicted"/>
<dbReference type="OrthoDB" id="3826566at2"/>
<dbReference type="AlphaFoldDB" id="A0A3P3W7K1"/>
<name>A0A3P3W7K1_9MICO</name>
<feature type="compositionally biased region" description="Low complexity" evidence="1">
    <location>
        <begin position="10"/>
        <end position="22"/>
    </location>
</feature>
<accession>A0A3P3W7K1</accession>
<gene>
    <name evidence="4" type="ORF">EG850_00395</name>
</gene>
<evidence type="ECO:0000256" key="1">
    <source>
        <dbReference type="SAM" id="MobiDB-lite"/>
    </source>
</evidence>
<dbReference type="Pfam" id="PF07811">
    <property type="entry name" value="TadE"/>
    <property type="match status" value="1"/>
</dbReference>
<protein>
    <submittedName>
        <fullName evidence="4">Pilus assembly protein</fullName>
    </submittedName>
</protein>
<feature type="region of interest" description="Disordered" evidence="1">
    <location>
        <begin position="1"/>
        <end position="25"/>
    </location>
</feature>
<keyword evidence="5" id="KW-1185">Reference proteome</keyword>
<dbReference type="Proteomes" id="UP000274391">
    <property type="component" value="Unassembled WGS sequence"/>
</dbReference>
<organism evidence="4 5">
    <name type="scientific">Gulosibacter macacae</name>
    <dbReference type="NCBI Taxonomy" id="2488791"/>
    <lineage>
        <taxon>Bacteria</taxon>
        <taxon>Bacillati</taxon>
        <taxon>Actinomycetota</taxon>
        <taxon>Actinomycetes</taxon>
        <taxon>Micrococcales</taxon>
        <taxon>Microbacteriaceae</taxon>
        <taxon>Gulosibacter</taxon>
    </lineage>
</organism>
<keyword evidence="2" id="KW-1133">Transmembrane helix</keyword>